<comment type="caution">
    <text evidence="2">The sequence shown here is derived from an EMBL/GenBank/DDBJ whole genome shotgun (WGS) entry which is preliminary data.</text>
</comment>
<proteinExistence type="predicted"/>
<protein>
    <submittedName>
        <fullName evidence="2">Uncharacterized protein</fullName>
    </submittedName>
</protein>
<evidence type="ECO:0000313" key="3">
    <source>
        <dbReference type="Proteomes" id="UP000324748"/>
    </source>
</evidence>
<feature type="region of interest" description="Disordered" evidence="1">
    <location>
        <begin position="100"/>
        <end position="124"/>
    </location>
</feature>
<feature type="region of interest" description="Disordered" evidence="1">
    <location>
        <begin position="764"/>
        <end position="819"/>
    </location>
</feature>
<feature type="region of interest" description="Disordered" evidence="1">
    <location>
        <begin position="222"/>
        <end position="251"/>
    </location>
</feature>
<dbReference type="AlphaFoldDB" id="A0A5B0QNX4"/>
<evidence type="ECO:0000256" key="1">
    <source>
        <dbReference type="SAM" id="MobiDB-lite"/>
    </source>
</evidence>
<feature type="compositionally biased region" description="Basic and acidic residues" evidence="1">
    <location>
        <begin position="105"/>
        <end position="119"/>
    </location>
</feature>
<reference evidence="2 3" key="1">
    <citation type="submission" date="2019-05" db="EMBL/GenBank/DDBJ databases">
        <title>Emergence of the Ug99 lineage of the wheat stem rust pathogen through somatic hybridization.</title>
        <authorList>
            <person name="Li F."/>
            <person name="Upadhyaya N.M."/>
            <person name="Sperschneider J."/>
            <person name="Matny O."/>
            <person name="Nguyen-Phuc H."/>
            <person name="Mago R."/>
            <person name="Raley C."/>
            <person name="Miller M.E."/>
            <person name="Silverstein K.A.T."/>
            <person name="Henningsen E."/>
            <person name="Hirsch C.D."/>
            <person name="Visser B."/>
            <person name="Pretorius Z.A."/>
            <person name="Steffenson B.J."/>
            <person name="Schwessinger B."/>
            <person name="Dodds P.N."/>
            <person name="Figueroa M."/>
        </authorList>
    </citation>
    <scope>NUCLEOTIDE SEQUENCE [LARGE SCALE GENOMIC DNA]</scope>
    <source>
        <strain evidence="2">21-0</strain>
    </source>
</reference>
<feature type="compositionally biased region" description="Acidic residues" evidence="1">
    <location>
        <begin position="230"/>
        <end position="240"/>
    </location>
</feature>
<feature type="compositionally biased region" description="Low complexity" evidence="1">
    <location>
        <begin position="764"/>
        <end position="776"/>
    </location>
</feature>
<gene>
    <name evidence="2" type="ORF">PGT21_029354</name>
</gene>
<sequence>MANNGGGSSSDAMVKIKPQNEDLAFNGSNVKRFLSEYQLAARLDGALEKDMAQQLGFFIAKDELLDVVETLEGYEPPDWPKLKASMIAYWGNVDTAKFSLPDPEPSDRSLEEENPRNLERGLPLGSHNDLLVEEALESDSNFVDLDVGPELFDKSSEQDRNESIKTREPAWHPTKASLDFTAASVIEYPLASRINKSNPSRRQCENLKSSAVLSVLLPSVKDSTLPVPDSDQEDMDDNPELFEQSTEDPSPAEVTAARPILALNPVASPINNDLSTEISENLSSASASANTVRRPLICYYCHCKGHGTAHCHALQKDKEKRLVDQKGHNYFLPSGAWIPFDPVRPIRSVVTAFQASSRSAPPFPAPYRISCGALQPWYPTTKPIPCTAPPVSESYHCHLIRKSPNIDSSQPKVLSSDPPSPKCSAKFVKEANSVLKKIINLMVPGFSASSLDNIHLPKSQIPRRTKARKVIPRRHNGVKVSSLQYAPPGLDATKIVKPLSRATLVSNGQPSALDSPGVPDPTSSETLRDEVKLSSDPSLRSIPDLDPIGQLHPTEECLVSFPIALRDEVKLSSDHSQRSVPDLDPIGQLRPTEECLVSSSIALQDEVKLSSDPSLNSIPDLDPIGQLRPTAKRLVSSSIDLRNEVKLSSDPSLRSIPDLDPIGQLHPTEECLVSFPIALRDEVKLSSDHSQRFVPGLDPIGQLRPTSEHLVSSLIDLRDEVKLSSDPSLRSVPDVDPIGQLRPTAERLVSSSIRLRKEATLHSQSQASVFSSQASSDPNNPMSSLSHNYRSHPFGVPKSSITPEVHQSQSSQPLSNSVDFLSSSSPIRLHNEDKLASVPIPNPLRNDTKRTSKFSNGTAAVCKVEDPNPLSSEASCQVENDLRNEGELGLLHFDEEEGWMIEVFPRGGKVEQK</sequence>
<accession>A0A5B0QNX4</accession>
<dbReference type="OrthoDB" id="2501290at2759"/>
<keyword evidence="3" id="KW-1185">Reference proteome</keyword>
<feature type="region of interest" description="Disordered" evidence="1">
    <location>
        <begin position="506"/>
        <end position="547"/>
    </location>
</feature>
<organism evidence="2 3">
    <name type="scientific">Puccinia graminis f. sp. tritici</name>
    <dbReference type="NCBI Taxonomy" id="56615"/>
    <lineage>
        <taxon>Eukaryota</taxon>
        <taxon>Fungi</taxon>
        <taxon>Dikarya</taxon>
        <taxon>Basidiomycota</taxon>
        <taxon>Pucciniomycotina</taxon>
        <taxon>Pucciniomycetes</taxon>
        <taxon>Pucciniales</taxon>
        <taxon>Pucciniaceae</taxon>
        <taxon>Puccinia</taxon>
    </lineage>
</organism>
<name>A0A5B0QNX4_PUCGR</name>
<dbReference type="EMBL" id="VSWC01000014">
    <property type="protein sequence ID" value="KAA1115007.1"/>
    <property type="molecule type" value="Genomic_DNA"/>
</dbReference>
<feature type="compositionally biased region" description="Polar residues" evidence="1">
    <location>
        <begin position="799"/>
        <end position="814"/>
    </location>
</feature>
<feature type="compositionally biased region" description="Polar residues" evidence="1">
    <location>
        <begin position="777"/>
        <end position="788"/>
    </location>
</feature>
<evidence type="ECO:0000313" key="2">
    <source>
        <dbReference type="EMBL" id="KAA1115007.1"/>
    </source>
</evidence>
<dbReference type="Proteomes" id="UP000324748">
    <property type="component" value="Unassembled WGS sequence"/>
</dbReference>